<feature type="region of interest" description="Disordered" evidence="9">
    <location>
        <begin position="908"/>
        <end position="986"/>
    </location>
</feature>
<evidence type="ECO:0000256" key="4">
    <source>
        <dbReference type="ARBA" id="ARBA00022842"/>
    </source>
</evidence>
<keyword evidence="6 8" id="KW-0238">DNA-binding</keyword>
<feature type="compositionally biased region" description="Basic residues" evidence="9">
    <location>
        <begin position="909"/>
        <end position="920"/>
    </location>
</feature>
<dbReference type="SUPFAM" id="SSF56712">
    <property type="entry name" value="Prokaryotic type I DNA topoisomerase"/>
    <property type="match status" value="1"/>
</dbReference>
<feature type="site" description="Interaction with DNA" evidence="8">
    <location>
        <position position="185"/>
    </location>
</feature>
<dbReference type="InterPro" id="IPR013497">
    <property type="entry name" value="Topo_IA_cen"/>
</dbReference>
<feature type="compositionally biased region" description="Low complexity" evidence="9">
    <location>
        <begin position="921"/>
        <end position="969"/>
    </location>
</feature>
<evidence type="ECO:0000259" key="10">
    <source>
        <dbReference type="PROSITE" id="PS50880"/>
    </source>
</evidence>
<feature type="domain" description="Toprim" evidence="10">
    <location>
        <begin position="35"/>
        <end position="159"/>
    </location>
</feature>
<dbReference type="Gene3D" id="1.10.460.10">
    <property type="entry name" value="Topoisomerase I, domain 2"/>
    <property type="match status" value="1"/>
</dbReference>
<dbReference type="Pfam" id="PF01751">
    <property type="entry name" value="Toprim"/>
    <property type="match status" value="1"/>
</dbReference>
<dbReference type="CDD" id="cd00186">
    <property type="entry name" value="TOP1Ac"/>
    <property type="match status" value="1"/>
</dbReference>
<evidence type="ECO:0000256" key="2">
    <source>
        <dbReference type="ARBA" id="ARBA00009446"/>
    </source>
</evidence>
<dbReference type="CDD" id="cd03363">
    <property type="entry name" value="TOPRIM_TopoIA_TopoI"/>
    <property type="match status" value="1"/>
</dbReference>
<evidence type="ECO:0000256" key="7">
    <source>
        <dbReference type="ARBA" id="ARBA00023235"/>
    </source>
</evidence>
<evidence type="ECO:0000256" key="6">
    <source>
        <dbReference type="ARBA" id="ARBA00023125"/>
    </source>
</evidence>
<dbReference type="InterPro" id="IPR006171">
    <property type="entry name" value="TOPRIM_dom"/>
</dbReference>
<evidence type="ECO:0000313" key="13">
    <source>
        <dbReference type="Proteomes" id="UP000470470"/>
    </source>
</evidence>
<dbReference type="Proteomes" id="UP000470470">
    <property type="component" value="Unassembled WGS sequence"/>
</dbReference>
<feature type="region of interest" description="Disordered" evidence="9">
    <location>
        <begin position="1"/>
        <end position="28"/>
    </location>
</feature>
<dbReference type="InterPro" id="IPR025589">
    <property type="entry name" value="Toprim_C_rpt"/>
</dbReference>
<dbReference type="InterPro" id="IPR028612">
    <property type="entry name" value="Topoisom_1_IA"/>
</dbReference>
<feature type="site" description="Interaction with DNA" evidence="8">
    <location>
        <position position="65"/>
    </location>
</feature>
<dbReference type="GO" id="GO:0046872">
    <property type="term" value="F:metal ion binding"/>
    <property type="evidence" value="ECO:0007669"/>
    <property type="project" value="UniProtKB-KW"/>
</dbReference>
<dbReference type="InterPro" id="IPR000380">
    <property type="entry name" value="Topo_IA"/>
</dbReference>
<dbReference type="EC" id="5.6.2.1" evidence="8"/>
<comment type="subunit">
    <text evidence="8">Monomer.</text>
</comment>
<feature type="region of interest" description="Disordered" evidence="9">
    <location>
        <begin position="492"/>
        <end position="538"/>
    </location>
</feature>
<dbReference type="SMART" id="SM00493">
    <property type="entry name" value="TOPRIM"/>
    <property type="match status" value="1"/>
</dbReference>
<dbReference type="GO" id="GO:0006265">
    <property type="term" value="P:DNA topological change"/>
    <property type="evidence" value="ECO:0007669"/>
    <property type="project" value="UniProtKB-UniRule"/>
</dbReference>
<feature type="site" description="Interaction with DNA" evidence="8">
    <location>
        <position position="566"/>
    </location>
</feature>
<dbReference type="Pfam" id="PF01131">
    <property type="entry name" value="Topoisom_bac"/>
    <property type="match status" value="1"/>
</dbReference>
<evidence type="ECO:0000256" key="9">
    <source>
        <dbReference type="SAM" id="MobiDB-lite"/>
    </source>
</evidence>
<reference evidence="12 13" key="1">
    <citation type="submission" date="2020-02" db="EMBL/GenBank/DDBJ databases">
        <title>The whole genome sequence of CPCC 205119.</title>
        <authorList>
            <person name="Jiang Z."/>
        </authorList>
    </citation>
    <scope>NUCLEOTIDE SEQUENCE [LARGE SCALE GENOMIC DNA]</scope>
    <source>
        <strain evidence="12 13">CPCC 205119</strain>
    </source>
</reference>
<feature type="compositionally biased region" description="Polar residues" evidence="9">
    <location>
        <begin position="1"/>
        <end position="13"/>
    </location>
</feature>
<evidence type="ECO:0000256" key="5">
    <source>
        <dbReference type="ARBA" id="ARBA00023029"/>
    </source>
</evidence>
<protein>
    <recommendedName>
        <fullName evidence="8">DNA topoisomerase 1</fullName>
        <ecNumber evidence="8">5.6.2.1</ecNumber>
    </recommendedName>
    <alternativeName>
        <fullName evidence="8">DNA topoisomerase I</fullName>
    </alternativeName>
</protein>
<dbReference type="InterPro" id="IPR013824">
    <property type="entry name" value="Topo_IA_cen_sub1"/>
</dbReference>
<comment type="similarity">
    <text evidence="2 8">Belongs to the type IA topoisomerase family.</text>
</comment>
<keyword evidence="7 8" id="KW-0413">Isomerase</keyword>
<evidence type="ECO:0000256" key="8">
    <source>
        <dbReference type="HAMAP-Rule" id="MF_00952"/>
    </source>
</evidence>
<feature type="site" description="Interaction with DNA" evidence="8">
    <location>
        <position position="363"/>
    </location>
</feature>
<feature type="domain" description="Topo IA-type catalytic" evidence="11">
    <location>
        <begin position="174"/>
        <end position="635"/>
    </location>
</feature>
<keyword evidence="3" id="KW-0479">Metal-binding</keyword>
<comment type="caution">
    <text evidence="12">The sequence shown here is derived from an EMBL/GenBank/DDBJ whole genome shotgun (WGS) entry which is preliminary data.</text>
</comment>
<proteinExistence type="inferred from homology"/>
<dbReference type="PANTHER" id="PTHR42785">
    <property type="entry name" value="DNA TOPOISOMERASE, TYPE IA, CORE"/>
    <property type="match status" value="1"/>
</dbReference>
<dbReference type="AlphaFoldDB" id="A0A7K3WJ03"/>
<feature type="region of interest" description="Interaction with DNA" evidence="8">
    <location>
        <begin position="208"/>
        <end position="213"/>
    </location>
</feature>
<dbReference type="InterPro" id="IPR023405">
    <property type="entry name" value="Topo_IA_core_domain"/>
</dbReference>
<dbReference type="PROSITE" id="PS52039">
    <property type="entry name" value="TOPO_IA_2"/>
    <property type="match status" value="1"/>
</dbReference>
<dbReference type="InterPro" id="IPR034149">
    <property type="entry name" value="TOPRIM_TopoI"/>
</dbReference>
<dbReference type="InterPro" id="IPR003601">
    <property type="entry name" value="Topo_IA_2"/>
</dbReference>
<comment type="catalytic activity">
    <reaction evidence="1 8">
        <text>ATP-independent breakage of single-stranded DNA, followed by passage and rejoining.</text>
        <dbReference type="EC" id="5.6.2.1"/>
    </reaction>
</comment>
<evidence type="ECO:0000313" key="12">
    <source>
        <dbReference type="EMBL" id="NEL56481.1"/>
    </source>
</evidence>
<dbReference type="RefSeq" id="WP_162392984.1">
    <property type="nucleotide sequence ID" value="NZ_JAABOZ010000003.1"/>
</dbReference>
<feature type="site" description="Interaction with DNA" evidence="8">
    <location>
        <position position="188"/>
    </location>
</feature>
<accession>A0A7K3WJ03</accession>
<keyword evidence="5 8" id="KW-0799">Topoisomerase</keyword>
<dbReference type="GO" id="GO:0003677">
    <property type="term" value="F:DNA binding"/>
    <property type="evidence" value="ECO:0007669"/>
    <property type="project" value="UniProtKB-KW"/>
</dbReference>
<dbReference type="Gene3D" id="2.70.20.10">
    <property type="entry name" value="Topoisomerase I, domain 3"/>
    <property type="match status" value="1"/>
</dbReference>
<dbReference type="GO" id="GO:0003917">
    <property type="term" value="F:DNA topoisomerase type I (single strand cut, ATP-independent) activity"/>
    <property type="evidence" value="ECO:0007669"/>
    <property type="project" value="UniProtKB-UniRule"/>
</dbReference>
<evidence type="ECO:0000259" key="11">
    <source>
        <dbReference type="PROSITE" id="PS52039"/>
    </source>
</evidence>
<dbReference type="InterPro" id="IPR013825">
    <property type="entry name" value="Topo_IA_cen_sub2"/>
</dbReference>
<sequence length="986" mass="106412">MPTRTTKTVPTSDETSEAGTPAPPARRRTAAVGGRPLVIVESPAKAKKIGAYLGSSYVVESSVGHIRDLPRNAADVPAAHKGESWARLGVDVDNGFSPLYVVSPERKQQVARLKTLMKDASEVYLATDGDREGEAIAWHLVDTLKPRVPVRRMVFHEITPEAIARALASPRDLDTALVDAQETRRILDRLYGYEVSPVLWKKVLPKLSAGRVQSVATRIVVERERARMRFRSADYWGLEGTFQVAEKADPTDAGEPARLSATLVTVDDRRVATGKDFDPDTGQTQSDVVHLDEAGARGLAARLEGSAVTVTRVDERPYRRRPYAPFMTSTLQQEGGRKMGWSSAQTMRVAQRLYENGFITYMRTDSTNLSNEALTAARNQARELYGDAYVPAEPRRYATKNKGAQEAHEAIRPAGDAFRTPGQVAGQLARDEFRLYELIWQRTVASQMADAVGQTVSVRLAGRSSTDEGVEFSTSGRTITFPGFLRAYVESKDEGSAEDSEADDAERRLPRLERGQRLDTTALEPKGHTTQPPSRYTEPSLVKALEELEIGRPSTYAATMQTIQDRGYVWKKGAALVPSFVAFAVVNLLELHFGPLVDYSFTASLERELDEIAGGNLQRVDWLTEFYFGGDGGHAGGIAASGGLKSVVGQRLEEIDARGVNSIPLSATGPTGEPVVVRVGRYGPYMQAGGEDGARVSLPEDIAPDELTSEKVAELLAAPSADRTLGTDPDTGETIVLKAGRYGPYVTTLVPEGSKEAPRTASLFSSMTPETVTLEDARKLLTLPRVVGADPEGVEIQALNGRYGPYIKKGTDSRSLESEDALFTVTLEQALAIFAQPKQRGRAAAKAPLKELGIDPVSQGPVTVREGRFGPYVTDGESNASLRKGDDVETITLERAAELLVERRERAPVTKKKAAKKTVAKKTTATKAPAKKATATKATATKTTAKNTTATKTTATKTTAKTTKAATTARGKAVAGDTAGQVPAGS</sequence>
<evidence type="ECO:0000256" key="1">
    <source>
        <dbReference type="ARBA" id="ARBA00000213"/>
    </source>
</evidence>
<dbReference type="Gene3D" id="3.40.50.140">
    <property type="match status" value="1"/>
</dbReference>
<feature type="site" description="Interaction with DNA" evidence="8">
    <location>
        <position position="200"/>
    </location>
</feature>
<dbReference type="InterPro" id="IPR023406">
    <property type="entry name" value="Topo_IA_AS"/>
</dbReference>
<dbReference type="InterPro" id="IPR005733">
    <property type="entry name" value="TopoI_bac-type"/>
</dbReference>
<keyword evidence="4" id="KW-0460">Magnesium</keyword>
<dbReference type="SMART" id="SM00437">
    <property type="entry name" value="TOP1Ac"/>
    <property type="match status" value="1"/>
</dbReference>
<feature type="site" description="Interaction with DNA" evidence="8">
    <location>
        <position position="193"/>
    </location>
</feature>
<dbReference type="PROSITE" id="PS50880">
    <property type="entry name" value="TOPRIM"/>
    <property type="match status" value="1"/>
</dbReference>
<dbReference type="NCBIfam" id="TIGR01051">
    <property type="entry name" value="topA_bact"/>
    <property type="match status" value="1"/>
</dbReference>
<dbReference type="PRINTS" id="PR00417">
    <property type="entry name" value="PRTPISMRASEI"/>
</dbReference>
<feature type="compositionally biased region" description="Basic and acidic residues" evidence="9">
    <location>
        <begin position="505"/>
        <end position="517"/>
    </location>
</feature>
<dbReference type="PANTHER" id="PTHR42785:SF1">
    <property type="entry name" value="DNA TOPOISOMERASE"/>
    <property type="match status" value="1"/>
</dbReference>
<keyword evidence="13" id="KW-1185">Reference proteome</keyword>
<dbReference type="PROSITE" id="PS00396">
    <property type="entry name" value="TOPO_IA_1"/>
    <property type="match status" value="1"/>
</dbReference>
<name>A0A7K3WJ03_9ACTN</name>
<dbReference type="Pfam" id="PF13368">
    <property type="entry name" value="Toprim_C_rpt"/>
    <property type="match status" value="4"/>
</dbReference>
<feature type="site" description="Interaction with DNA" evidence="8">
    <location>
        <position position="184"/>
    </location>
</feature>
<dbReference type="SMART" id="SM00436">
    <property type="entry name" value="TOP1Bc"/>
    <property type="match status" value="1"/>
</dbReference>
<feature type="active site" description="O-(5'-phospho-DNA)-tyrosine intermediate" evidence="8">
    <location>
        <position position="361"/>
    </location>
</feature>
<dbReference type="EMBL" id="JAAGWK010000036">
    <property type="protein sequence ID" value="NEL56481.1"/>
    <property type="molecule type" value="Genomic_DNA"/>
</dbReference>
<dbReference type="InterPro" id="IPR013826">
    <property type="entry name" value="Topo_IA_cen_sub3"/>
</dbReference>
<gene>
    <name evidence="8 12" type="primary">topA</name>
    <name evidence="12" type="ORF">G1H19_21155</name>
</gene>
<dbReference type="HAMAP" id="MF_00952">
    <property type="entry name" value="Topoisom_1_prok"/>
    <property type="match status" value="1"/>
</dbReference>
<comment type="function">
    <text evidence="8">Releases the supercoiling and torsional tension of DNA, which is introduced during the DNA replication and transcription, by transiently cleaving and rejoining one strand of the DNA duplex. Introduces a single-strand break via transesterification at a target site in duplex DNA. The scissile phosphodiester is attacked by the catalytic tyrosine of the enzyme, resulting in the formation of a DNA-(5'-phosphotyrosyl)-enzyme intermediate and the expulsion of a 3'-OH DNA strand. The free DNA strand then undergoes passage around the unbroken strand, thus removing DNA supercoils. Finally, in the religation step, the DNA 3'-OH attacks the covalent intermediate to expel the active-site tyrosine and restore the DNA phosphodiester backbone.</text>
</comment>
<dbReference type="Gene3D" id="1.10.290.10">
    <property type="entry name" value="Topoisomerase I, domain 4"/>
    <property type="match status" value="1"/>
</dbReference>
<evidence type="ECO:0000256" key="3">
    <source>
        <dbReference type="ARBA" id="ARBA00022723"/>
    </source>
</evidence>
<organism evidence="12 13">
    <name type="scientific">Goekera deserti</name>
    <dbReference type="NCBI Taxonomy" id="2497753"/>
    <lineage>
        <taxon>Bacteria</taxon>
        <taxon>Bacillati</taxon>
        <taxon>Actinomycetota</taxon>
        <taxon>Actinomycetes</taxon>
        <taxon>Geodermatophilales</taxon>
        <taxon>Geodermatophilaceae</taxon>
        <taxon>Goekera</taxon>
    </lineage>
</organism>
<dbReference type="InterPro" id="IPR003602">
    <property type="entry name" value="Topo_IA_DNA-bd_dom"/>
</dbReference>